<evidence type="ECO:0000256" key="4">
    <source>
        <dbReference type="ARBA" id="ARBA00022679"/>
    </source>
</evidence>
<dbReference type="InterPro" id="IPR003406">
    <property type="entry name" value="Glyco_trans_14"/>
</dbReference>
<evidence type="ECO:0000256" key="3">
    <source>
        <dbReference type="ARBA" id="ARBA00022676"/>
    </source>
</evidence>
<dbReference type="EMBL" id="SOAW01000001">
    <property type="protein sequence ID" value="TDT33034.1"/>
    <property type="molecule type" value="Genomic_DNA"/>
</dbReference>
<keyword evidence="12" id="KW-1015">Disulfide bond</keyword>
<keyword evidence="8" id="KW-0735">Signal-anchor</keyword>
<evidence type="ECO:0000256" key="2">
    <source>
        <dbReference type="ARBA" id="ARBA00004648"/>
    </source>
</evidence>
<evidence type="ECO:0000256" key="14">
    <source>
        <dbReference type="ARBA" id="ARBA00042865"/>
    </source>
</evidence>
<keyword evidence="13" id="KW-0325">Glycoprotein</keyword>
<keyword evidence="3" id="KW-0328">Glycosyltransferase</keyword>
<evidence type="ECO:0000256" key="13">
    <source>
        <dbReference type="ARBA" id="ARBA00023180"/>
    </source>
</evidence>
<evidence type="ECO:0000256" key="1">
    <source>
        <dbReference type="ARBA" id="ARBA00004323"/>
    </source>
</evidence>
<keyword evidence="5" id="KW-0812">Transmembrane</keyword>
<dbReference type="GO" id="GO:0016020">
    <property type="term" value="C:membrane"/>
    <property type="evidence" value="ECO:0007669"/>
    <property type="project" value="InterPro"/>
</dbReference>
<keyword evidence="7" id="KW-0256">Endoplasmic reticulum</keyword>
<evidence type="ECO:0000313" key="15">
    <source>
        <dbReference type="EMBL" id="TDT33034.1"/>
    </source>
</evidence>
<comment type="caution">
    <text evidence="15">The sequence shown here is derived from an EMBL/GenBank/DDBJ whole genome shotgun (WGS) entry which is preliminary data.</text>
</comment>
<name>A0A4R7J705_9ACTN</name>
<comment type="subcellular location">
    <subcellularLocation>
        <location evidence="2">Endoplasmic reticulum membrane</location>
        <topology evidence="2">Single-pass type II membrane protein</topology>
    </subcellularLocation>
    <subcellularLocation>
        <location evidence="1">Golgi apparatus membrane</location>
        <topology evidence="1">Single-pass type II membrane protein</topology>
    </subcellularLocation>
</comment>
<dbReference type="Proteomes" id="UP000295371">
    <property type="component" value="Unassembled WGS sequence"/>
</dbReference>
<evidence type="ECO:0000256" key="11">
    <source>
        <dbReference type="ARBA" id="ARBA00023136"/>
    </source>
</evidence>
<proteinExistence type="predicted"/>
<dbReference type="RefSeq" id="WP_166649110.1">
    <property type="nucleotide sequence ID" value="NZ_SOAW01000001.1"/>
</dbReference>
<keyword evidence="16" id="KW-1185">Reference proteome</keyword>
<dbReference type="AlphaFoldDB" id="A0A4R7J705"/>
<sequence>MGGGLPAVVVVAHDDPPQVRRLLAALAPLRVFLHVDANSSDEVARAILAGQPERVVALPRIRSGWAHRGILDAEIMGYRAALAETDAEHIVLCTGADYPLQSTRRIVELLDRHRGLSFGDISALPIEHWGPLRGYDRFIAKQFAWRQHRIPLPAFRRIPHQVVPAGGAQNKILSRRHAQLVVDALVGDDALRRFFRTCWIPDEVAIPSILFSPLLGGDWLEASVPCQPLWHINWGRRPGVKPPKSPRWLAMSDLPAIREAASRPGIPALFARKFSSSHRSLVEAIDADLRTET</sequence>
<dbReference type="GO" id="GO:0050650">
    <property type="term" value="P:chondroitin sulfate proteoglycan biosynthetic process"/>
    <property type="evidence" value="ECO:0007669"/>
    <property type="project" value="TreeGrafter"/>
</dbReference>
<keyword evidence="11" id="KW-0472">Membrane</keyword>
<accession>A0A4R7J705</accession>
<dbReference type="PANTHER" id="PTHR46025">
    <property type="entry name" value="XYLOSYLTRANSFERASE OXT"/>
    <property type="match status" value="1"/>
</dbReference>
<evidence type="ECO:0000256" key="7">
    <source>
        <dbReference type="ARBA" id="ARBA00022824"/>
    </source>
</evidence>
<evidence type="ECO:0000256" key="12">
    <source>
        <dbReference type="ARBA" id="ARBA00023157"/>
    </source>
</evidence>
<dbReference type="GO" id="GO:0046872">
    <property type="term" value="F:metal ion binding"/>
    <property type="evidence" value="ECO:0007669"/>
    <property type="project" value="UniProtKB-KW"/>
</dbReference>
<dbReference type="PANTHER" id="PTHR46025:SF3">
    <property type="entry name" value="XYLOSYLTRANSFERASE OXT"/>
    <property type="match status" value="1"/>
</dbReference>
<reference evidence="15 16" key="1">
    <citation type="submission" date="2019-03" db="EMBL/GenBank/DDBJ databases">
        <title>Genomic Encyclopedia of Archaeal and Bacterial Type Strains, Phase II (KMG-II): from individual species to whole genera.</title>
        <authorList>
            <person name="Goeker M."/>
        </authorList>
    </citation>
    <scope>NUCLEOTIDE SEQUENCE [LARGE SCALE GENOMIC DNA]</scope>
    <source>
        <strain evidence="15 16">DSM 24323</strain>
    </source>
</reference>
<keyword evidence="6" id="KW-0479">Metal-binding</keyword>
<evidence type="ECO:0000256" key="5">
    <source>
        <dbReference type="ARBA" id="ARBA00022692"/>
    </source>
</evidence>
<keyword evidence="9" id="KW-1133">Transmembrane helix</keyword>
<dbReference type="Pfam" id="PF02485">
    <property type="entry name" value="Branch"/>
    <property type="match status" value="1"/>
</dbReference>
<evidence type="ECO:0000256" key="6">
    <source>
        <dbReference type="ARBA" id="ARBA00022723"/>
    </source>
</evidence>
<gene>
    <name evidence="15" type="ORF">CLV29_0628</name>
</gene>
<evidence type="ECO:0000256" key="8">
    <source>
        <dbReference type="ARBA" id="ARBA00022968"/>
    </source>
</evidence>
<keyword evidence="4" id="KW-0808">Transferase</keyword>
<keyword evidence="10" id="KW-0333">Golgi apparatus</keyword>
<organism evidence="15 16">
    <name type="scientific">Naumannella halotolerans</name>
    <dbReference type="NCBI Taxonomy" id="993414"/>
    <lineage>
        <taxon>Bacteria</taxon>
        <taxon>Bacillati</taxon>
        <taxon>Actinomycetota</taxon>
        <taxon>Actinomycetes</taxon>
        <taxon>Propionibacteriales</taxon>
        <taxon>Propionibacteriaceae</taxon>
        <taxon>Naumannella</taxon>
    </lineage>
</organism>
<protein>
    <recommendedName>
        <fullName evidence="14">Peptide O-xylosyltransferase</fullName>
    </recommendedName>
</protein>
<dbReference type="GO" id="GO:0015012">
    <property type="term" value="P:heparan sulfate proteoglycan biosynthetic process"/>
    <property type="evidence" value="ECO:0007669"/>
    <property type="project" value="TreeGrafter"/>
</dbReference>
<evidence type="ECO:0000256" key="9">
    <source>
        <dbReference type="ARBA" id="ARBA00022989"/>
    </source>
</evidence>
<evidence type="ECO:0000313" key="16">
    <source>
        <dbReference type="Proteomes" id="UP000295371"/>
    </source>
</evidence>
<evidence type="ECO:0000256" key="10">
    <source>
        <dbReference type="ARBA" id="ARBA00023034"/>
    </source>
</evidence>
<dbReference type="GO" id="GO:0030158">
    <property type="term" value="F:protein xylosyltransferase activity"/>
    <property type="evidence" value="ECO:0007669"/>
    <property type="project" value="InterPro"/>
</dbReference>
<dbReference type="InterPro" id="IPR043538">
    <property type="entry name" value="XYLT"/>
</dbReference>